<name>A0A4U7N8N8_9RHOB</name>
<evidence type="ECO:0000256" key="1">
    <source>
        <dbReference type="ARBA" id="ARBA00022603"/>
    </source>
</evidence>
<keyword evidence="4" id="KW-0808">Transferase</keyword>
<keyword evidence="2" id="KW-0949">S-adenosyl-L-methionine</keyword>
<evidence type="ECO:0000259" key="3">
    <source>
        <dbReference type="Pfam" id="PF05175"/>
    </source>
</evidence>
<reference evidence="4 5" key="1">
    <citation type="submission" date="2019-04" db="EMBL/GenBank/DDBJ databases">
        <title>Genome sequence of Pelagicola litoralis CL-ES2.</title>
        <authorList>
            <person name="Cao J."/>
        </authorList>
    </citation>
    <scope>NUCLEOTIDE SEQUENCE [LARGE SCALE GENOMIC DNA]</scope>
    <source>
        <strain evidence="4 5">CL-ES2</strain>
    </source>
</reference>
<organism evidence="4 5">
    <name type="scientific">Shimia litoralis</name>
    <dbReference type="NCBI Taxonomy" id="420403"/>
    <lineage>
        <taxon>Bacteria</taxon>
        <taxon>Pseudomonadati</taxon>
        <taxon>Pseudomonadota</taxon>
        <taxon>Alphaproteobacteria</taxon>
        <taxon>Rhodobacterales</taxon>
        <taxon>Roseobacteraceae</taxon>
    </lineage>
</organism>
<dbReference type="SUPFAM" id="SSF53335">
    <property type="entry name" value="S-adenosyl-L-methionine-dependent methyltransferases"/>
    <property type="match status" value="1"/>
</dbReference>
<dbReference type="Proteomes" id="UP000306575">
    <property type="component" value="Unassembled WGS sequence"/>
</dbReference>
<evidence type="ECO:0000256" key="2">
    <source>
        <dbReference type="ARBA" id="ARBA00022691"/>
    </source>
</evidence>
<dbReference type="AlphaFoldDB" id="A0A4U7N8N8"/>
<dbReference type="Pfam" id="PF05175">
    <property type="entry name" value="MTS"/>
    <property type="match status" value="1"/>
</dbReference>
<dbReference type="InterPro" id="IPR050210">
    <property type="entry name" value="tRNA_Adenine-N(6)_MTase"/>
</dbReference>
<dbReference type="InterPro" id="IPR007848">
    <property type="entry name" value="Small_mtfrase_dom"/>
</dbReference>
<dbReference type="GO" id="GO:0003676">
    <property type="term" value="F:nucleic acid binding"/>
    <property type="evidence" value="ECO:0007669"/>
    <property type="project" value="InterPro"/>
</dbReference>
<comment type="caution">
    <text evidence="4">The sequence shown here is derived from an EMBL/GenBank/DDBJ whole genome shotgun (WGS) entry which is preliminary data.</text>
</comment>
<dbReference type="GO" id="GO:0032259">
    <property type="term" value="P:methylation"/>
    <property type="evidence" value="ECO:0007669"/>
    <property type="project" value="UniProtKB-KW"/>
</dbReference>
<evidence type="ECO:0000313" key="5">
    <source>
        <dbReference type="Proteomes" id="UP000306575"/>
    </source>
</evidence>
<dbReference type="OrthoDB" id="5489421at2"/>
<dbReference type="GO" id="GO:0008170">
    <property type="term" value="F:N-methyltransferase activity"/>
    <property type="evidence" value="ECO:0007669"/>
    <property type="project" value="UniProtKB-ARBA"/>
</dbReference>
<keyword evidence="5" id="KW-1185">Reference proteome</keyword>
<accession>A0A4U7N8N8</accession>
<evidence type="ECO:0000313" key="4">
    <source>
        <dbReference type="EMBL" id="TKZ22345.1"/>
    </source>
</evidence>
<dbReference type="InterPro" id="IPR029063">
    <property type="entry name" value="SAM-dependent_MTases_sf"/>
</dbReference>
<dbReference type="PANTHER" id="PTHR47739:SF1">
    <property type="entry name" value="TRNA1(VAL) (ADENINE(37)-N6)-METHYLTRANSFERASE"/>
    <property type="match status" value="1"/>
</dbReference>
<keyword evidence="1 4" id="KW-0489">Methyltransferase</keyword>
<dbReference type="RefSeq" id="WP_138014363.1">
    <property type="nucleotide sequence ID" value="NZ_SULI01000001.1"/>
</dbReference>
<dbReference type="CDD" id="cd02440">
    <property type="entry name" value="AdoMet_MTases"/>
    <property type="match status" value="1"/>
</dbReference>
<dbReference type="PROSITE" id="PS00092">
    <property type="entry name" value="N6_MTASE"/>
    <property type="match status" value="1"/>
</dbReference>
<protein>
    <submittedName>
        <fullName evidence="4">Methyltransferase domain-containing protein</fullName>
    </submittedName>
</protein>
<gene>
    <name evidence="4" type="ORF">FAP39_00290</name>
</gene>
<sequence>MSDTTVNAYLDGALMIRQPAKGYRAGVDPVLLAASIPAKCGQSVLELGCGVGTAVLCLAHRVPGLSVAAVELQSEYAQLAKENAQKNNVVLDVHVADLARLPTELRQKRFDHVIANPPYFDRAASVSAADQGRETAMGERTSLDQWVAVAAKRLQPRGYATFIHRAERLPDLLEAMGSRLGSLQVMPLQSRHGRDPGLVLVRGRKEGRAAFRLHAPVCMHEGTHHDGDKESYTAQLRAILRDGVALNFPD</sequence>
<proteinExistence type="predicted"/>
<dbReference type="EMBL" id="SULI01000001">
    <property type="protein sequence ID" value="TKZ22345.1"/>
    <property type="molecule type" value="Genomic_DNA"/>
</dbReference>
<feature type="domain" description="Methyltransferase small" evidence="3">
    <location>
        <begin position="31"/>
        <end position="124"/>
    </location>
</feature>
<dbReference type="Gene3D" id="3.40.50.150">
    <property type="entry name" value="Vaccinia Virus protein VP39"/>
    <property type="match status" value="1"/>
</dbReference>
<dbReference type="GO" id="GO:0008757">
    <property type="term" value="F:S-adenosylmethionine-dependent methyltransferase activity"/>
    <property type="evidence" value="ECO:0007669"/>
    <property type="project" value="UniProtKB-ARBA"/>
</dbReference>
<dbReference type="InterPro" id="IPR002052">
    <property type="entry name" value="DNA_methylase_N6_adenine_CS"/>
</dbReference>
<dbReference type="PANTHER" id="PTHR47739">
    <property type="entry name" value="TRNA1(VAL) (ADENINE(37)-N6)-METHYLTRANSFERASE"/>
    <property type="match status" value="1"/>
</dbReference>